<organism evidence="5 6">
    <name type="scientific">Botrimarina mediterranea</name>
    <dbReference type="NCBI Taxonomy" id="2528022"/>
    <lineage>
        <taxon>Bacteria</taxon>
        <taxon>Pseudomonadati</taxon>
        <taxon>Planctomycetota</taxon>
        <taxon>Planctomycetia</taxon>
        <taxon>Pirellulales</taxon>
        <taxon>Lacipirellulaceae</taxon>
        <taxon>Botrimarina</taxon>
    </lineage>
</organism>
<dbReference type="PRINTS" id="PR00344">
    <property type="entry name" value="BCTRLSENSOR"/>
</dbReference>
<keyword evidence="3" id="KW-0597">Phosphoprotein</keyword>
<dbReference type="Gene3D" id="3.30.565.10">
    <property type="entry name" value="Histidine kinase-like ATPase, C-terminal domain"/>
    <property type="match status" value="1"/>
</dbReference>
<feature type="domain" description="Histidine kinase" evidence="4">
    <location>
        <begin position="10"/>
        <end position="233"/>
    </location>
</feature>
<dbReference type="EC" id="2.7.13.3" evidence="2"/>
<sequence>METINRLAAGVAHEFNNVLQIIHGYVSFARDALPAESEPRQDLEAALQATDRAAELASRLLQFTRSPDGESRSADISDTVLATKLLLRPIIGENIRILADVRDGMPEAGVNESAIRQALLNLCINARDAMSGGGELLLQTALTTAPNGVTPNVGVFSDQSYVRLSVSDTGDGIPEAIQQRIFQPFFTTKGPSEGTGLGLAMVANCVAEAGGAITIDSAPGEGTRFDLYLPLATATEDVALAPLGEHFVS</sequence>
<dbReference type="Proteomes" id="UP000316426">
    <property type="component" value="Chromosome"/>
</dbReference>
<dbReference type="EMBL" id="CP036349">
    <property type="protein sequence ID" value="QDV75164.1"/>
    <property type="molecule type" value="Genomic_DNA"/>
</dbReference>
<dbReference type="InterPro" id="IPR036097">
    <property type="entry name" value="HisK_dim/P_sf"/>
</dbReference>
<dbReference type="KEGG" id="bmei:Spa11_33760"/>
<gene>
    <name evidence="5" type="primary">virA_2</name>
    <name evidence="5" type="ORF">Spa11_33760</name>
</gene>
<comment type="catalytic activity">
    <reaction evidence="1">
        <text>ATP + protein L-histidine = ADP + protein N-phospho-L-histidine.</text>
        <dbReference type="EC" id="2.7.13.3"/>
    </reaction>
</comment>
<dbReference type="GO" id="GO:0000155">
    <property type="term" value="F:phosphorelay sensor kinase activity"/>
    <property type="evidence" value="ECO:0007669"/>
    <property type="project" value="InterPro"/>
</dbReference>
<dbReference type="SMART" id="SM00388">
    <property type="entry name" value="HisKA"/>
    <property type="match status" value="1"/>
</dbReference>
<proteinExistence type="predicted"/>
<dbReference type="SMART" id="SM00387">
    <property type="entry name" value="HATPase_c"/>
    <property type="match status" value="1"/>
</dbReference>
<dbReference type="SUPFAM" id="SSF47384">
    <property type="entry name" value="Homodimeric domain of signal transducing histidine kinase"/>
    <property type="match status" value="1"/>
</dbReference>
<evidence type="ECO:0000313" key="5">
    <source>
        <dbReference type="EMBL" id="QDV75164.1"/>
    </source>
</evidence>
<evidence type="ECO:0000256" key="2">
    <source>
        <dbReference type="ARBA" id="ARBA00012438"/>
    </source>
</evidence>
<reference evidence="5 6" key="1">
    <citation type="submission" date="2019-02" db="EMBL/GenBank/DDBJ databases">
        <title>Deep-cultivation of Planctomycetes and their phenomic and genomic characterization uncovers novel biology.</title>
        <authorList>
            <person name="Wiegand S."/>
            <person name="Jogler M."/>
            <person name="Boedeker C."/>
            <person name="Pinto D."/>
            <person name="Vollmers J."/>
            <person name="Rivas-Marin E."/>
            <person name="Kohn T."/>
            <person name="Peeters S.H."/>
            <person name="Heuer A."/>
            <person name="Rast P."/>
            <person name="Oberbeckmann S."/>
            <person name="Bunk B."/>
            <person name="Jeske O."/>
            <person name="Meyerdierks A."/>
            <person name="Storesund J.E."/>
            <person name="Kallscheuer N."/>
            <person name="Luecker S."/>
            <person name="Lage O.M."/>
            <person name="Pohl T."/>
            <person name="Merkel B.J."/>
            <person name="Hornburger P."/>
            <person name="Mueller R.-W."/>
            <person name="Bruemmer F."/>
            <person name="Labrenz M."/>
            <person name="Spormann A.M."/>
            <person name="Op den Camp H."/>
            <person name="Overmann J."/>
            <person name="Amann R."/>
            <person name="Jetten M.S.M."/>
            <person name="Mascher T."/>
            <person name="Medema M.H."/>
            <person name="Devos D.P."/>
            <person name="Kaster A.-K."/>
            <person name="Ovreas L."/>
            <person name="Rohde M."/>
            <person name="Galperin M.Y."/>
            <person name="Jogler C."/>
        </authorList>
    </citation>
    <scope>NUCLEOTIDE SEQUENCE [LARGE SCALE GENOMIC DNA]</scope>
    <source>
        <strain evidence="5 6">Spa11</strain>
    </source>
</reference>
<evidence type="ECO:0000256" key="3">
    <source>
        <dbReference type="ARBA" id="ARBA00022553"/>
    </source>
</evidence>
<keyword evidence="6" id="KW-1185">Reference proteome</keyword>
<dbReference type="AlphaFoldDB" id="A0A518KBI6"/>
<dbReference type="Gene3D" id="1.10.287.130">
    <property type="match status" value="1"/>
</dbReference>
<dbReference type="SUPFAM" id="SSF55874">
    <property type="entry name" value="ATPase domain of HSP90 chaperone/DNA topoisomerase II/histidine kinase"/>
    <property type="match status" value="1"/>
</dbReference>
<dbReference type="InterPro" id="IPR003594">
    <property type="entry name" value="HATPase_dom"/>
</dbReference>
<name>A0A518KBI6_9BACT</name>
<dbReference type="PROSITE" id="PS50109">
    <property type="entry name" value="HIS_KIN"/>
    <property type="match status" value="1"/>
</dbReference>
<dbReference type="InterPro" id="IPR005467">
    <property type="entry name" value="His_kinase_dom"/>
</dbReference>
<protein>
    <recommendedName>
        <fullName evidence="2">histidine kinase</fullName>
        <ecNumber evidence="2">2.7.13.3</ecNumber>
    </recommendedName>
</protein>
<keyword evidence="5" id="KW-0808">Transferase</keyword>
<dbReference type="InterPro" id="IPR036890">
    <property type="entry name" value="HATPase_C_sf"/>
</dbReference>
<evidence type="ECO:0000313" key="6">
    <source>
        <dbReference type="Proteomes" id="UP000316426"/>
    </source>
</evidence>
<dbReference type="PANTHER" id="PTHR43065">
    <property type="entry name" value="SENSOR HISTIDINE KINASE"/>
    <property type="match status" value="1"/>
</dbReference>
<accession>A0A518KBI6</accession>
<dbReference type="Pfam" id="PF00512">
    <property type="entry name" value="HisKA"/>
    <property type="match status" value="1"/>
</dbReference>
<dbReference type="InterPro" id="IPR004358">
    <property type="entry name" value="Sig_transdc_His_kin-like_C"/>
</dbReference>
<dbReference type="PANTHER" id="PTHR43065:SF42">
    <property type="entry name" value="TWO-COMPONENT SENSOR PPRA"/>
    <property type="match status" value="1"/>
</dbReference>
<dbReference type="Pfam" id="PF02518">
    <property type="entry name" value="HATPase_c"/>
    <property type="match status" value="1"/>
</dbReference>
<evidence type="ECO:0000256" key="1">
    <source>
        <dbReference type="ARBA" id="ARBA00000085"/>
    </source>
</evidence>
<dbReference type="InterPro" id="IPR003661">
    <property type="entry name" value="HisK_dim/P_dom"/>
</dbReference>
<evidence type="ECO:0000259" key="4">
    <source>
        <dbReference type="PROSITE" id="PS50109"/>
    </source>
</evidence>